<evidence type="ECO:0000256" key="1">
    <source>
        <dbReference type="ARBA" id="ARBA00004496"/>
    </source>
</evidence>
<dbReference type="AlphaFoldDB" id="A0A813N3V6"/>
<comment type="caution">
    <text evidence="11">The sequence shown here is derived from an EMBL/GenBank/DDBJ whole genome shotgun (WGS) entry which is preliminary data.</text>
</comment>
<dbReference type="Gene3D" id="2.40.160.120">
    <property type="match status" value="1"/>
</dbReference>
<dbReference type="EMBL" id="CAJNOC010000220">
    <property type="protein sequence ID" value="CAF0729050.1"/>
    <property type="molecule type" value="Genomic_DNA"/>
</dbReference>
<evidence type="ECO:0000256" key="2">
    <source>
        <dbReference type="ARBA" id="ARBA00008842"/>
    </source>
</evidence>
<evidence type="ECO:0000256" key="6">
    <source>
        <dbReference type="ARBA" id="ARBA00023055"/>
    </source>
</evidence>
<name>A0A813N3V6_9BILA</name>
<dbReference type="OrthoDB" id="14833at2759"/>
<evidence type="ECO:0000256" key="7">
    <source>
        <dbReference type="ARBA" id="ARBA00023121"/>
    </source>
</evidence>
<keyword evidence="4" id="KW-0963">Cytoplasm</keyword>
<dbReference type="Proteomes" id="UP000663879">
    <property type="component" value="Unassembled WGS sequence"/>
</dbReference>
<evidence type="ECO:0000256" key="9">
    <source>
        <dbReference type="RuleBase" id="RU003845"/>
    </source>
</evidence>
<dbReference type="PANTHER" id="PTHR10972">
    <property type="entry name" value="OXYSTEROL-BINDING PROTEIN-RELATED"/>
    <property type="match status" value="1"/>
</dbReference>
<dbReference type="SUPFAM" id="SSF50729">
    <property type="entry name" value="PH domain-like"/>
    <property type="match status" value="1"/>
</dbReference>
<evidence type="ECO:0000313" key="12">
    <source>
        <dbReference type="Proteomes" id="UP000663879"/>
    </source>
</evidence>
<dbReference type="PROSITE" id="PS01013">
    <property type="entry name" value="OSBP"/>
    <property type="match status" value="1"/>
</dbReference>
<proteinExistence type="inferred from homology"/>
<keyword evidence="7" id="KW-0446">Lipid-binding</keyword>
<comment type="similarity">
    <text evidence="2 8">Belongs to the OSBP family.</text>
</comment>
<reference evidence="11" key="1">
    <citation type="submission" date="2021-02" db="EMBL/GenBank/DDBJ databases">
        <authorList>
            <person name="Nowell W R."/>
        </authorList>
    </citation>
    <scope>NUCLEOTIDE SEQUENCE</scope>
    <source>
        <strain evidence="11">Ploen Becks lab</strain>
    </source>
</reference>
<dbReference type="Gene3D" id="2.30.29.30">
    <property type="entry name" value="Pleckstrin-homology domain (PH domain)/Phosphotyrosine-binding domain (PTB)"/>
    <property type="match status" value="1"/>
</dbReference>
<evidence type="ECO:0000256" key="3">
    <source>
        <dbReference type="ARBA" id="ARBA00022448"/>
    </source>
</evidence>
<dbReference type="Pfam" id="PF15409">
    <property type="entry name" value="PH_8"/>
    <property type="match status" value="1"/>
</dbReference>
<sequence length="668" mass="77240">MGEFNLNTCNQEGSLYKYTNVVKGFQIRYFVVDSKAAKLNYFMSQDAKSQKPRGSIELLNSIISPSEEDSTTFTINTPENEIFKLRAQDAKERQHWVNVLRLVSQSKSEKEFKIYLNDKSDSNLINLTPKKETLDEQSQSSSSEKLQSNCDLIREIFDLIKSSYQEFEKSIDNLPQKDAPICRYDQNLLIFKATASSCVNNLVNCCNNLSIREENKSFLNDSDLIDSLSNSQRLNFNNKSLLDVTYRQISGEVKLEHHNTSPRKSIVNPDDELTEDENELTKSKDQIDPDRKKHDILKFFSNLTEGFDLTKKSMPISLFEKKSLLEMYADILSYPDYLIKTADERTPEDRFISVVQWFLGSFHLIKKQFANRKKPFNPILGEVFNCSWKVNDETSTNILSYTAEQVSHHPPISAFYLECKQKKLKLNSNILTKSTYSGTSVAIQLLGEMILKLEKNNEEYHITFPKLYSRSIITDPWVELGDSCSIKCSQTGIKAVIEFEVKSFYGEKINQVFAEIKTKNEDILCRIKGEWDGKLEYIFGSESSKVIKTVDFSGIKPGLKRIRPIHLQEENESRRVWDDVCDSLNNFDFESAQNYKHIIEKQQKLTEKLRKDKNLAYLSKNFFKSKTLHENQSSSLLNSHSKSSNLNDLVNFDGNDLPVRWWHKNWPS</sequence>
<dbReference type="InterPro" id="IPR018494">
    <property type="entry name" value="Oxysterol-bd_CS"/>
</dbReference>
<accession>A0A813N3V6</accession>
<evidence type="ECO:0000256" key="4">
    <source>
        <dbReference type="ARBA" id="ARBA00022490"/>
    </source>
</evidence>
<dbReference type="PANTHER" id="PTHR10972:SF141">
    <property type="entry name" value="OXYSTEROL-BINDING PROTEIN"/>
    <property type="match status" value="1"/>
</dbReference>
<dbReference type="InterPro" id="IPR000648">
    <property type="entry name" value="Oxysterol-bd"/>
</dbReference>
<dbReference type="SUPFAM" id="SSF144000">
    <property type="entry name" value="Oxysterol-binding protein-like"/>
    <property type="match status" value="1"/>
</dbReference>
<dbReference type="GO" id="GO:0032934">
    <property type="term" value="F:sterol binding"/>
    <property type="evidence" value="ECO:0007669"/>
    <property type="project" value="TreeGrafter"/>
</dbReference>
<evidence type="ECO:0000256" key="8">
    <source>
        <dbReference type="RuleBase" id="RU003844"/>
    </source>
</evidence>
<keyword evidence="5" id="KW-0597">Phosphoprotein</keyword>
<keyword evidence="12" id="KW-1185">Reference proteome</keyword>
<organism evidence="11 12">
    <name type="scientific">Brachionus calyciflorus</name>
    <dbReference type="NCBI Taxonomy" id="104777"/>
    <lineage>
        <taxon>Eukaryota</taxon>
        <taxon>Metazoa</taxon>
        <taxon>Spiralia</taxon>
        <taxon>Gnathifera</taxon>
        <taxon>Rotifera</taxon>
        <taxon>Eurotatoria</taxon>
        <taxon>Monogononta</taxon>
        <taxon>Pseudotrocha</taxon>
        <taxon>Ploima</taxon>
        <taxon>Brachionidae</taxon>
        <taxon>Brachionus</taxon>
    </lineage>
</organism>
<dbReference type="InterPro" id="IPR001849">
    <property type="entry name" value="PH_domain"/>
</dbReference>
<dbReference type="InterPro" id="IPR011993">
    <property type="entry name" value="PH-like_dom_sf"/>
</dbReference>
<dbReference type="GO" id="GO:0005829">
    <property type="term" value="C:cytosol"/>
    <property type="evidence" value="ECO:0007669"/>
    <property type="project" value="TreeGrafter"/>
</dbReference>
<dbReference type="SMART" id="SM00233">
    <property type="entry name" value="PH"/>
    <property type="match status" value="1"/>
</dbReference>
<gene>
    <name evidence="11" type="ORF">OXX778_LOCUS2717</name>
</gene>
<dbReference type="Gene3D" id="3.30.70.3490">
    <property type="match status" value="1"/>
</dbReference>
<evidence type="ECO:0000313" key="11">
    <source>
        <dbReference type="EMBL" id="CAF0729050.1"/>
    </source>
</evidence>
<dbReference type="PROSITE" id="PS50003">
    <property type="entry name" value="PH_DOMAIN"/>
    <property type="match status" value="1"/>
</dbReference>
<dbReference type="Pfam" id="PF01237">
    <property type="entry name" value="Oxysterol_BP"/>
    <property type="match status" value="1"/>
</dbReference>
<evidence type="ECO:0000256" key="5">
    <source>
        <dbReference type="ARBA" id="ARBA00022553"/>
    </source>
</evidence>
<protein>
    <recommendedName>
        <fullName evidence="9">Oxysterol-binding protein</fullName>
    </recommendedName>
</protein>
<dbReference type="InterPro" id="IPR041680">
    <property type="entry name" value="PH_8"/>
</dbReference>
<keyword evidence="6 9" id="KW-0445">Lipid transport</keyword>
<comment type="subcellular location">
    <subcellularLocation>
        <location evidence="1">Cytoplasm</location>
    </subcellularLocation>
</comment>
<dbReference type="Gene3D" id="1.10.287.2720">
    <property type="match status" value="1"/>
</dbReference>
<dbReference type="GO" id="GO:0006869">
    <property type="term" value="P:lipid transport"/>
    <property type="evidence" value="ECO:0007669"/>
    <property type="project" value="UniProtKB-KW"/>
</dbReference>
<feature type="domain" description="PH" evidence="10">
    <location>
        <begin position="8"/>
        <end position="105"/>
    </location>
</feature>
<evidence type="ECO:0000259" key="10">
    <source>
        <dbReference type="PROSITE" id="PS50003"/>
    </source>
</evidence>
<dbReference type="GO" id="GO:0016020">
    <property type="term" value="C:membrane"/>
    <property type="evidence" value="ECO:0007669"/>
    <property type="project" value="TreeGrafter"/>
</dbReference>
<keyword evidence="3 9" id="KW-0813">Transport</keyword>
<dbReference type="InterPro" id="IPR037239">
    <property type="entry name" value="OSBP_sf"/>
</dbReference>